<accession>A0A8J2VRJ0</accession>
<dbReference type="Proteomes" id="UP000789524">
    <property type="component" value="Unassembled WGS sequence"/>
</dbReference>
<dbReference type="PANTHER" id="PTHR22889:SF0">
    <property type="entry name" value="WD REPEAT-CONTAINING PROTEIN 89"/>
    <property type="match status" value="1"/>
</dbReference>
<gene>
    <name evidence="5" type="ORF">DCHRY22_LOCUS4804</name>
</gene>
<comment type="caution">
    <text evidence="5">The sequence shown here is derived from an EMBL/GenBank/DDBJ whole genome shotgun (WGS) entry which is preliminary data.</text>
</comment>
<sequence length="377" mass="42349">MTMADIVENLEIDKDTVSVDELENIFSKKYDLLTETAVTLKKTYINKLSLNKSLHVAVSLLDNSIEVYQLTNSSLSKVCRLSGHKDSLTELVFSPKEEHLLYSAGHDGIKLWDTRTSGLCTQEYKDEPDATPRQYECMDVSCSGRLLAAGSVLHEDDAYLVFWDVRNTQPLGGYWNSHTDDITQVKFHKEKSEILSSGSLDGLLNIYNVLEATEDDALTYSLNVDNSIEKISWLSEDLVACCTQSHDAQLWNTCSGDLLQTYDREKIARGIKRLRADDCYLVDMFTSSDKSTVILTGSYSGEGNLLRSVTAEDKKLRPSCNFVKNKQVVRCLGYDEQRDILITAGESGLVSVWSTEGPAVSEEIKQRSRGHNRHKPY</sequence>
<dbReference type="EMBL" id="CAKASE010000050">
    <property type="protein sequence ID" value="CAG9563699.1"/>
    <property type="molecule type" value="Genomic_DNA"/>
</dbReference>
<evidence type="ECO:0000256" key="2">
    <source>
        <dbReference type="ARBA" id="ARBA00022574"/>
    </source>
</evidence>
<keyword evidence="3" id="KW-0677">Repeat</keyword>
<keyword evidence="6" id="KW-1185">Reference proteome</keyword>
<dbReference type="PROSITE" id="PS50082">
    <property type="entry name" value="WD_REPEATS_2"/>
    <property type="match status" value="2"/>
</dbReference>
<dbReference type="PANTHER" id="PTHR22889">
    <property type="entry name" value="WD REPEAT-CONTAINING PROTEIN 89"/>
    <property type="match status" value="1"/>
</dbReference>
<keyword evidence="2 4" id="KW-0853">WD repeat</keyword>
<reference evidence="5" key="1">
    <citation type="submission" date="2021-09" db="EMBL/GenBank/DDBJ databases">
        <authorList>
            <person name="Martin H S."/>
        </authorList>
    </citation>
    <scope>NUCLEOTIDE SEQUENCE</scope>
</reference>
<organism evidence="5 6">
    <name type="scientific">Danaus chrysippus</name>
    <name type="common">African queen</name>
    <dbReference type="NCBI Taxonomy" id="151541"/>
    <lineage>
        <taxon>Eukaryota</taxon>
        <taxon>Metazoa</taxon>
        <taxon>Ecdysozoa</taxon>
        <taxon>Arthropoda</taxon>
        <taxon>Hexapoda</taxon>
        <taxon>Insecta</taxon>
        <taxon>Pterygota</taxon>
        <taxon>Neoptera</taxon>
        <taxon>Endopterygota</taxon>
        <taxon>Lepidoptera</taxon>
        <taxon>Glossata</taxon>
        <taxon>Ditrysia</taxon>
        <taxon>Papilionoidea</taxon>
        <taxon>Nymphalidae</taxon>
        <taxon>Danainae</taxon>
        <taxon>Danaini</taxon>
        <taxon>Danaina</taxon>
        <taxon>Danaus</taxon>
        <taxon>Anosia</taxon>
    </lineage>
</organism>
<dbReference type="SMART" id="SM00320">
    <property type="entry name" value="WD40"/>
    <property type="match status" value="4"/>
</dbReference>
<dbReference type="InterPro" id="IPR001680">
    <property type="entry name" value="WD40_rpt"/>
</dbReference>
<feature type="repeat" description="WD" evidence="4">
    <location>
        <begin position="81"/>
        <end position="116"/>
    </location>
</feature>
<dbReference type="AlphaFoldDB" id="A0A8J2VRJ0"/>
<dbReference type="InterPro" id="IPR036322">
    <property type="entry name" value="WD40_repeat_dom_sf"/>
</dbReference>
<dbReference type="Pfam" id="PF00400">
    <property type="entry name" value="WD40"/>
    <property type="match status" value="2"/>
</dbReference>
<feature type="repeat" description="WD" evidence="4">
    <location>
        <begin position="175"/>
        <end position="209"/>
    </location>
</feature>
<dbReference type="SUPFAM" id="SSF50978">
    <property type="entry name" value="WD40 repeat-like"/>
    <property type="match status" value="1"/>
</dbReference>
<evidence type="ECO:0000256" key="3">
    <source>
        <dbReference type="ARBA" id="ARBA00022737"/>
    </source>
</evidence>
<evidence type="ECO:0000256" key="1">
    <source>
        <dbReference type="ARBA" id="ARBA00021125"/>
    </source>
</evidence>
<dbReference type="Gene3D" id="2.130.10.10">
    <property type="entry name" value="YVTN repeat-like/Quinoprotein amine dehydrogenase"/>
    <property type="match status" value="2"/>
</dbReference>
<proteinExistence type="predicted"/>
<protein>
    <recommendedName>
        <fullName evidence="1">WD repeat-containing protein 89</fullName>
    </recommendedName>
</protein>
<evidence type="ECO:0000256" key="4">
    <source>
        <dbReference type="PROSITE-ProRule" id="PRU00221"/>
    </source>
</evidence>
<name>A0A8J2VRJ0_9NEOP</name>
<dbReference type="InterPro" id="IPR015943">
    <property type="entry name" value="WD40/YVTN_repeat-like_dom_sf"/>
</dbReference>
<dbReference type="PROSITE" id="PS50294">
    <property type="entry name" value="WD_REPEATS_REGION"/>
    <property type="match status" value="1"/>
</dbReference>
<dbReference type="InterPro" id="IPR039328">
    <property type="entry name" value="WDR89"/>
</dbReference>
<evidence type="ECO:0000313" key="5">
    <source>
        <dbReference type="EMBL" id="CAG9563699.1"/>
    </source>
</evidence>
<evidence type="ECO:0000313" key="6">
    <source>
        <dbReference type="Proteomes" id="UP000789524"/>
    </source>
</evidence>
<dbReference type="OrthoDB" id="25131at2759"/>